<gene>
    <name evidence="1" type="ordered locus">Deba_1331</name>
</gene>
<evidence type="ECO:0000313" key="2">
    <source>
        <dbReference type="Proteomes" id="UP000009047"/>
    </source>
</evidence>
<evidence type="ECO:0000313" key="1">
    <source>
        <dbReference type="EMBL" id="ADK84699.1"/>
    </source>
</evidence>
<protein>
    <submittedName>
        <fullName evidence="1">Uncharacterized protein</fullName>
    </submittedName>
</protein>
<accession>E1QGK6</accession>
<organism evidence="1 2">
    <name type="scientific">Desulfarculus baarsii (strain ATCC 33931 / DSM 2075 / LMG 7858 / VKM B-1802 / 2st14)</name>
    <dbReference type="NCBI Taxonomy" id="644282"/>
    <lineage>
        <taxon>Bacteria</taxon>
        <taxon>Pseudomonadati</taxon>
        <taxon>Thermodesulfobacteriota</taxon>
        <taxon>Desulfarculia</taxon>
        <taxon>Desulfarculales</taxon>
        <taxon>Desulfarculaceae</taxon>
        <taxon>Desulfarculus</taxon>
    </lineage>
</organism>
<keyword evidence="2" id="KW-1185">Reference proteome</keyword>
<name>E1QGK6_DESB2</name>
<dbReference type="HOGENOM" id="CLU_2166866_0_0_7"/>
<dbReference type="STRING" id="644282.Deba_1331"/>
<dbReference type="Proteomes" id="UP000009047">
    <property type="component" value="Chromosome"/>
</dbReference>
<proteinExistence type="predicted"/>
<dbReference type="EMBL" id="CP002085">
    <property type="protein sequence ID" value="ADK84699.1"/>
    <property type="molecule type" value="Genomic_DNA"/>
</dbReference>
<reference evidence="1 2" key="1">
    <citation type="journal article" date="2010" name="Stand. Genomic Sci.">
        <title>Complete genome sequence of Desulfarculus baarsii type strain (2st14).</title>
        <authorList>
            <person name="Sun H."/>
            <person name="Spring S."/>
            <person name="Lapidus A."/>
            <person name="Davenport K."/>
            <person name="Del Rio T.G."/>
            <person name="Tice H."/>
            <person name="Nolan M."/>
            <person name="Copeland A."/>
            <person name="Cheng J.F."/>
            <person name="Lucas S."/>
            <person name="Tapia R."/>
            <person name="Goodwin L."/>
            <person name="Pitluck S."/>
            <person name="Ivanova N."/>
            <person name="Pagani I."/>
            <person name="Mavromatis K."/>
            <person name="Ovchinnikova G."/>
            <person name="Pati A."/>
            <person name="Chen A."/>
            <person name="Palaniappan K."/>
            <person name="Hauser L."/>
            <person name="Chang Y.J."/>
            <person name="Jeffries C.D."/>
            <person name="Detter J.C."/>
            <person name="Han C."/>
            <person name="Rohde M."/>
            <person name="Brambilla E."/>
            <person name="Goker M."/>
            <person name="Woyke T."/>
            <person name="Bristow J."/>
            <person name="Eisen J.A."/>
            <person name="Markowitz V."/>
            <person name="Hugenholtz P."/>
            <person name="Kyrpides N.C."/>
            <person name="Klenk H.P."/>
            <person name="Land M."/>
        </authorList>
    </citation>
    <scope>NUCLEOTIDE SEQUENCE [LARGE SCALE GENOMIC DNA]</scope>
    <source>
        <strain evidence="2">ATCC 33931 / DSM 2075 / LMG 7858 / VKM B-1802 / 2st14</strain>
    </source>
</reference>
<sequence length="110" mass="11834">MIIDGQHRVIHVDFVGRKVKDDGRDLREAVSRAVAQMAGELEAAGGEEALALLGQALVTLGAGIVAQVEGVDEVGELLVDLAVALQLEQTQTELRKIFDDEQTQDETPKD</sequence>
<dbReference type="AlphaFoldDB" id="E1QGK6"/>
<dbReference type="KEGG" id="dbr:Deba_1331"/>